<name>A0A448ZB59_9STRA</name>
<keyword evidence="3" id="KW-1185">Reference proteome</keyword>
<accession>A0A448ZB59</accession>
<dbReference type="EMBL" id="CAACVS010000214">
    <property type="protein sequence ID" value="VEU39305.1"/>
    <property type="molecule type" value="Genomic_DNA"/>
</dbReference>
<evidence type="ECO:0000256" key="1">
    <source>
        <dbReference type="SAM" id="Phobius"/>
    </source>
</evidence>
<dbReference type="OrthoDB" id="10569215at2759"/>
<keyword evidence="1" id="KW-0812">Transmembrane</keyword>
<keyword evidence="1" id="KW-1133">Transmembrane helix</keyword>
<organism evidence="2 3">
    <name type="scientific">Pseudo-nitzschia multistriata</name>
    <dbReference type="NCBI Taxonomy" id="183589"/>
    <lineage>
        <taxon>Eukaryota</taxon>
        <taxon>Sar</taxon>
        <taxon>Stramenopiles</taxon>
        <taxon>Ochrophyta</taxon>
        <taxon>Bacillariophyta</taxon>
        <taxon>Bacillariophyceae</taxon>
        <taxon>Bacillariophycidae</taxon>
        <taxon>Bacillariales</taxon>
        <taxon>Bacillariaceae</taxon>
        <taxon>Pseudo-nitzschia</taxon>
    </lineage>
</organism>
<dbReference type="Proteomes" id="UP000291116">
    <property type="component" value="Unassembled WGS sequence"/>
</dbReference>
<proteinExistence type="predicted"/>
<gene>
    <name evidence="2" type="ORF">PSNMU_V1.4_AUG-EV-PASAV3_0061680</name>
</gene>
<keyword evidence="1" id="KW-0472">Membrane</keyword>
<protein>
    <submittedName>
        <fullName evidence="2">Uncharacterized protein</fullName>
    </submittedName>
</protein>
<sequence>MSCSAIRKSPDSMHAAAAPVRVAAPPPPHSHYFEESGPPIGAGSEKLHTKRQVKGAAVAGGVTGLVLLGPAAGLLAAGGAALATTKGRGKLGRAARATGDSVSDLGRSAKKFDQKHGVREKTSRGIAKGCDWISKKLDKGKEATRKPY</sequence>
<feature type="transmembrane region" description="Helical" evidence="1">
    <location>
        <begin position="56"/>
        <end position="83"/>
    </location>
</feature>
<reference evidence="2 3" key="1">
    <citation type="submission" date="2019-01" db="EMBL/GenBank/DDBJ databases">
        <authorList>
            <person name="Ferrante I. M."/>
        </authorList>
    </citation>
    <scope>NUCLEOTIDE SEQUENCE [LARGE SCALE GENOMIC DNA]</scope>
    <source>
        <strain evidence="2 3">B856</strain>
    </source>
</reference>
<dbReference type="AlphaFoldDB" id="A0A448ZB59"/>
<evidence type="ECO:0000313" key="3">
    <source>
        <dbReference type="Proteomes" id="UP000291116"/>
    </source>
</evidence>
<evidence type="ECO:0000313" key="2">
    <source>
        <dbReference type="EMBL" id="VEU39305.1"/>
    </source>
</evidence>